<evidence type="ECO:0008006" key="3">
    <source>
        <dbReference type="Google" id="ProtNLM"/>
    </source>
</evidence>
<name>A0A365H1X5_9ACTN</name>
<dbReference type="InterPro" id="IPR001451">
    <property type="entry name" value="Hexapep"/>
</dbReference>
<dbReference type="InterPro" id="IPR011004">
    <property type="entry name" value="Trimer_LpxA-like_sf"/>
</dbReference>
<dbReference type="PANTHER" id="PTHR43300">
    <property type="entry name" value="ACETYLTRANSFERASE"/>
    <property type="match status" value="1"/>
</dbReference>
<dbReference type="OrthoDB" id="3211607at2"/>
<accession>A0A365H1X5</accession>
<protein>
    <recommendedName>
        <fullName evidence="3">Acyltransferase</fullName>
    </recommendedName>
</protein>
<proteinExistence type="predicted"/>
<organism evidence="1 2">
    <name type="scientific">Actinomadura craniellae</name>
    <dbReference type="NCBI Taxonomy" id="2231787"/>
    <lineage>
        <taxon>Bacteria</taxon>
        <taxon>Bacillati</taxon>
        <taxon>Actinomycetota</taxon>
        <taxon>Actinomycetes</taxon>
        <taxon>Streptosporangiales</taxon>
        <taxon>Thermomonosporaceae</taxon>
        <taxon>Actinomadura</taxon>
    </lineage>
</organism>
<dbReference type="EMBL" id="QLYX01000010">
    <property type="protein sequence ID" value="RAY13039.1"/>
    <property type="molecule type" value="Genomic_DNA"/>
</dbReference>
<dbReference type="InterPro" id="IPR050179">
    <property type="entry name" value="Trans_hexapeptide_repeat"/>
</dbReference>
<dbReference type="Proteomes" id="UP000251891">
    <property type="component" value="Unassembled WGS sequence"/>
</dbReference>
<evidence type="ECO:0000313" key="2">
    <source>
        <dbReference type="Proteomes" id="UP000251891"/>
    </source>
</evidence>
<reference evidence="1 2" key="1">
    <citation type="submission" date="2018-06" db="EMBL/GenBank/DDBJ databases">
        <title>Actinomadura craniellae sp. nov. isolated from marine sponge Craniella sp.</title>
        <authorList>
            <person name="Li L."/>
            <person name="Xu Q.H."/>
            <person name="Lin H.W."/>
            <person name="Lu Y.H."/>
        </authorList>
    </citation>
    <scope>NUCLEOTIDE SEQUENCE [LARGE SCALE GENOMIC DNA]</scope>
    <source>
        <strain evidence="1 2">LHW63021</strain>
    </source>
</reference>
<dbReference type="SUPFAM" id="SSF51161">
    <property type="entry name" value="Trimeric LpxA-like enzymes"/>
    <property type="match status" value="1"/>
</dbReference>
<dbReference type="RefSeq" id="WP_111869734.1">
    <property type="nucleotide sequence ID" value="NZ_QLYX01000010.1"/>
</dbReference>
<dbReference type="Pfam" id="PF00132">
    <property type="entry name" value="Hexapep"/>
    <property type="match status" value="1"/>
</dbReference>
<comment type="caution">
    <text evidence="1">The sequence shown here is derived from an EMBL/GenBank/DDBJ whole genome shotgun (WGS) entry which is preliminary data.</text>
</comment>
<gene>
    <name evidence="1" type="ORF">DPM19_21275</name>
</gene>
<dbReference type="AlphaFoldDB" id="A0A365H1X5"/>
<evidence type="ECO:0000313" key="1">
    <source>
        <dbReference type="EMBL" id="RAY13039.1"/>
    </source>
</evidence>
<sequence>MTRVVLGRDCVIHSTSRLGGPFRQLLDGSRDTARHDISLGERCWVGDFAWLGEGVTIGDGSVVDHHCLIEPGVSIGAGVLVTHRAQICSDAVIGDSCVIGGFVGDRTRIEERSRFFGKALHAQTDPSRPWDADGSREAAPTIRADSFVGFGAAVIGDVVVGPRAYVCANAVVSRTVPPGHIASHVNRLTHFTDWPGPLADCPIFAG</sequence>
<keyword evidence="2" id="KW-1185">Reference proteome</keyword>
<dbReference type="Gene3D" id="2.160.10.10">
    <property type="entry name" value="Hexapeptide repeat proteins"/>
    <property type="match status" value="1"/>
</dbReference>